<organism evidence="1 4">
    <name type="scientific">Saccharopolyspora kobensis</name>
    <dbReference type="NCBI Taxonomy" id="146035"/>
    <lineage>
        <taxon>Bacteria</taxon>
        <taxon>Bacillati</taxon>
        <taxon>Actinomycetota</taxon>
        <taxon>Actinomycetes</taxon>
        <taxon>Pseudonocardiales</taxon>
        <taxon>Pseudonocardiaceae</taxon>
        <taxon>Saccharopolyspora</taxon>
    </lineage>
</organism>
<gene>
    <name evidence="1" type="ORF">SAMN02982929_07075</name>
    <name evidence="2" type="ORF">SAMN05216506_12447</name>
</gene>
<dbReference type="Proteomes" id="UP000236729">
    <property type="component" value="Unassembled WGS sequence"/>
</dbReference>
<dbReference type="RefSeq" id="WP_093158309.1">
    <property type="nucleotide sequence ID" value="NZ_FNVB01000019.1"/>
</dbReference>
<evidence type="ECO:0000313" key="1">
    <source>
        <dbReference type="EMBL" id="SEG98452.1"/>
    </source>
</evidence>
<evidence type="ECO:0000313" key="3">
    <source>
        <dbReference type="Proteomes" id="UP000199690"/>
    </source>
</evidence>
<dbReference type="Proteomes" id="UP000199690">
    <property type="component" value="Unassembled WGS sequence"/>
</dbReference>
<dbReference type="EMBL" id="FOME01000024">
    <property type="protein sequence ID" value="SFF26823.1"/>
    <property type="molecule type" value="Genomic_DNA"/>
</dbReference>
<name>A0A1H6EKT7_9PSEU</name>
<accession>A0A1I2HBS7</accession>
<accession>A0A1H6EKT7</accession>
<proteinExistence type="predicted"/>
<sequence>MAGKTNKDRIDPTWPQVTDGEHAVSEFWADKQGAESPFGSTTFPLDQDVVPYVHPVTRINK</sequence>
<reference evidence="1" key="2">
    <citation type="submission" date="2016-10" db="EMBL/GenBank/DDBJ databases">
        <authorList>
            <person name="de Groot N.N."/>
        </authorList>
    </citation>
    <scope>NUCLEOTIDE SEQUENCE [LARGE SCALE GENOMIC DNA]</scope>
    <source>
        <strain evidence="1">ATCC 20501</strain>
    </source>
</reference>
<reference evidence="3 4" key="1">
    <citation type="submission" date="2016-10" db="EMBL/GenBank/DDBJ databases">
        <authorList>
            <person name="Varghese N."/>
            <person name="Submissions S."/>
        </authorList>
    </citation>
    <scope>NUCLEOTIDE SEQUENCE [LARGE SCALE GENOMIC DNA]</scope>
    <source>
        <strain evidence="4">ATCC 20501</strain>
        <strain evidence="2 3">CGMCC 4.3529</strain>
    </source>
</reference>
<dbReference type="AlphaFoldDB" id="A0A1H6EKT7"/>
<evidence type="ECO:0000313" key="2">
    <source>
        <dbReference type="EMBL" id="SFF26823.1"/>
    </source>
</evidence>
<evidence type="ECO:0000313" key="4">
    <source>
        <dbReference type="Proteomes" id="UP000236729"/>
    </source>
</evidence>
<protein>
    <submittedName>
        <fullName evidence="1">Uncharacterized protein</fullName>
    </submittedName>
</protein>
<keyword evidence="3" id="KW-1185">Reference proteome</keyword>
<dbReference type="EMBL" id="FNVB01000019">
    <property type="protein sequence ID" value="SEG98452.1"/>
    <property type="molecule type" value="Genomic_DNA"/>
</dbReference>